<accession>A0A453M4G7</accession>
<dbReference type="EnsemblPlants" id="AET5Gv21039500.14">
    <property type="protein sequence ID" value="AET5Gv21039500.14"/>
    <property type="gene ID" value="AET5Gv21039500"/>
</dbReference>
<evidence type="ECO:0000313" key="1">
    <source>
        <dbReference type="EnsemblPlants" id="AET5Gv21039500.14"/>
    </source>
</evidence>
<dbReference type="AlphaFoldDB" id="A0A453M4G7"/>
<dbReference type="Proteomes" id="UP000015105">
    <property type="component" value="Chromosome 5D"/>
</dbReference>
<reference evidence="1" key="3">
    <citation type="journal article" date="2017" name="Nature">
        <title>Genome sequence of the progenitor of the wheat D genome Aegilops tauschii.</title>
        <authorList>
            <person name="Luo M.C."/>
            <person name="Gu Y.Q."/>
            <person name="Puiu D."/>
            <person name="Wang H."/>
            <person name="Twardziok S.O."/>
            <person name="Deal K.R."/>
            <person name="Huo N."/>
            <person name="Zhu T."/>
            <person name="Wang L."/>
            <person name="Wang Y."/>
            <person name="McGuire P.E."/>
            <person name="Liu S."/>
            <person name="Long H."/>
            <person name="Ramasamy R.K."/>
            <person name="Rodriguez J.C."/>
            <person name="Van S.L."/>
            <person name="Yuan L."/>
            <person name="Wang Z."/>
            <person name="Xia Z."/>
            <person name="Xiao L."/>
            <person name="Anderson O.D."/>
            <person name="Ouyang S."/>
            <person name="Liang Y."/>
            <person name="Zimin A.V."/>
            <person name="Pertea G."/>
            <person name="Qi P."/>
            <person name="Bennetzen J.L."/>
            <person name="Dai X."/>
            <person name="Dawson M.W."/>
            <person name="Muller H.G."/>
            <person name="Kugler K."/>
            <person name="Rivarola-Duarte L."/>
            <person name="Spannagl M."/>
            <person name="Mayer K.F.X."/>
            <person name="Lu F.H."/>
            <person name="Bevan M.W."/>
            <person name="Leroy P."/>
            <person name="Li P."/>
            <person name="You F.M."/>
            <person name="Sun Q."/>
            <person name="Liu Z."/>
            <person name="Lyons E."/>
            <person name="Wicker T."/>
            <person name="Salzberg S.L."/>
            <person name="Devos K.M."/>
            <person name="Dvorak J."/>
        </authorList>
    </citation>
    <scope>NUCLEOTIDE SEQUENCE [LARGE SCALE GENOMIC DNA]</scope>
    <source>
        <strain evidence="1">cv. AL8/78</strain>
    </source>
</reference>
<reference evidence="2" key="1">
    <citation type="journal article" date="2014" name="Science">
        <title>Ancient hybridizations among the ancestral genomes of bread wheat.</title>
        <authorList>
            <consortium name="International Wheat Genome Sequencing Consortium,"/>
            <person name="Marcussen T."/>
            <person name="Sandve S.R."/>
            <person name="Heier L."/>
            <person name="Spannagl M."/>
            <person name="Pfeifer M."/>
            <person name="Jakobsen K.S."/>
            <person name="Wulff B.B."/>
            <person name="Steuernagel B."/>
            <person name="Mayer K.F."/>
            <person name="Olsen O.A."/>
        </authorList>
    </citation>
    <scope>NUCLEOTIDE SEQUENCE [LARGE SCALE GENOMIC DNA]</scope>
    <source>
        <strain evidence="2">cv. AL8/78</strain>
    </source>
</reference>
<protein>
    <submittedName>
        <fullName evidence="1">Uncharacterized protein</fullName>
    </submittedName>
</protein>
<proteinExistence type="predicted"/>
<reference evidence="2" key="2">
    <citation type="journal article" date="2017" name="Nat. Plants">
        <title>The Aegilops tauschii genome reveals multiple impacts of transposons.</title>
        <authorList>
            <person name="Zhao G."/>
            <person name="Zou C."/>
            <person name="Li K."/>
            <person name="Wang K."/>
            <person name="Li T."/>
            <person name="Gao L."/>
            <person name="Zhang X."/>
            <person name="Wang H."/>
            <person name="Yang Z."/>
            <person name="Liu X."/>
            <person name="Jiang W."/>
            <person name="Mao L."/>
            <person name="Kong X."/>
            <person name="Jiao Y."/>
            <person name="Jia J."/>
        </authorList>
    </citation>
    <scope>NUCLEOTIDE SEQUENCE [LARGE SCALE GENOMIC DNA]</scope>
    <source>
        <strain evidence="2">cv. AL8/78</strain>
    </source>
</reference>
<dbReference type="Gramene" id="AET5Gv21039500.14">
    <property type="protein sequence ID" value="AET5Gv21039500.14"/>
    <property type="gene ID" value="AET5Gv21039500"/>
</dbReference>
<name>A0A453M4G7_AEGTS</name>
<sequence>MFSILVKKNADHNCLSYGALPLGVPLPSPAAAPVASLPIRGLQIGAQHKQCGYGCYTAVPATTCNNINPSVILKRGVVFYFRRGPSLGLDIISNLFFCEFIGTQSSLRILKRTIMHTVFQYLSNS</sequence>
<keyword evidence="2" id="KW-1185">Reference proteome</keyword>
<reference evidence="1" key="4">
    <citation type="submission" date="2019-03" db="UniProtKB">
        <authorList>
            <consortium name="EnsemblPlants"/>
        </authorList>
    </citation>
    <scope>IDENTIFICATION</scope>
</reference>
<organism evidence="1 2">
    <name type="scientific">Aegilops tauschii subsp. strangulata</name>
    <name type="common">Goatgrass</name>
    <dbReference type="NCBI Taxonomy" id="200361"/>
    <lineage>
        <taxon>Eukaryota</taxon>
        <taxon>Viridiplantae</taxon>
        <taxon>Streptophyta</taxon>
        <taxon>Embryophyta</taxon>
        <taxon>Tracheophyta</taxon>
        <taxon>Spermatophyta</taxon>
        <taxon>Magnoliopsida</taxon>
        <taxon>Liliopsida</taxon>
        <taxon>Poales</taxon>
        <taxon>Poaceae</taxon>
        <taxon>BOP clade</taxon>
        <taxon>Pooideae</taxon>
        <taxon>Triticodae</taxon>
        <taxon>Triticeae</taxon>
        <taxon>Triticinae</taxon>
        <taxon>Aegilops</taxon>
    </lineage>
</organism>
<evidence type="ECO:0000313" key="2">
    <source>
        <dbReference type="Proteomes" id="UP000015105"/>
    </source>
</evidence>
<reference evidence="1" key="5">
    <citation type="journal article" date="2021" name="G3 (Bethesda)">
        <title>Aegilops tauschii genome assembly Aet v5.0 features greater sequence contiguity and improved annotation.</title>
        <authorList>
            <person name="Wang L."/>
            <person name="Zhu T."/>
            <person name="Rodriguez J.C."/>
            <person name="Deal K.R."/>
            <person name="Dubcovsky J."/>
            <person name="McGuire P.E."/>
            <person name="Lux T."/>
            <person name="Spannagl M."/>
            <person name="Mayer K.F.X."/>
            <person name="Baldrich P."/>
            <person name="Meyers B.C."/>
            <person name="Huo N."/>
            <person name="Gu Y.Q."/>
            <person name="Zhou H."/>
            <person name="Devos K.M."/>
            <person name="Bennetzen J.L."/>
            <person name="Unver T."/>
            <person name="Budak H."/>
            <person name="Gulick P.J."/>
            <person name="Galiba G."/>
            <person name="Kalapos B."/>
            <person name="Nelson D.R."/>
            <person name="Li P."/>
            <person name="You F.M."/>
            <person name="Luo M.C."/>
            <person name="Dvorak J."/>
        </authorList>
    </citation>
    <scope>NUCLEOTIDE SEQUENCE [LARGE SCALE GENOMIC DNA]</scope>
    <source>
        <strain evidence="1">cv. AL8/78</strain>
    </source>
</reference>